<evidence type="ECO:0000313" key="1">
    <source>
        <dbReference type="EMBL" id="KAG1283464.1"/>
    </source>
</evidence>
<comment type="caution">
    <text evidence="1">The sequence shown here is derived from an EMBL/GenBank/DDBJ whole genome shotgun (WGS) entry which is preliminary data.</text>
</comment>
<dbReference type="Proteomes" id="UP000716291">
    <property type="component" value="Unassembled WGS sequence"/>
</dbReference>
<evidence type="ECO:0000313" key="2">
    <source>
        <dbReference type="Proteomes" id="UP000716291"/>
    </source>
</evidence>
<name>A0A9P6WTU9_RHIOR</name>
<dbReference type="PANTHER" id="PTHR42870:SF1">
    <property type="entry name" value="NON-SPECIFIC LIPID-TRANSFER PROTEIN-LIKE 2"/>
    <property type="match status" value="1"/>
</dbReference>
<dbReference type="SUPFAM" id="SSF53901">
    <property type="entry name" value="Thiolase-like"/>
    <property type="match status" value="1"/>
</dbReference>
<protein>
    <recommendedName>
        <fullName evidence="3">Thiolase</fullName>
    </recommendedName>
</protein>
<accession>A0A9P6WTU9</accession>
<dbReference type="EMBL" id="JAANQT010008110">
    <property type="protein sequence ID" value="KAG1283464.1"/>
    <property type="molecule type" value="Genomic_DNA"/>
</dbReference>
<gene>
    <name evidence="1" type="ORF">G6F64_014355</name>
</gene>
<keyword evidence="2" id="KW-1185">Reference proteome</keyword>
<reference evidence="1" key="1">
    <citation type="journal article" date="2020" name="Microb. Genom.">
        <title>Genetic diversity of clinical and environmental Mucorales isolates obtained from an investigation of mucormycosis cases among solid organ transplant recipients.</title>
        <authorList>
            <person name="Nguyen M.H."/>
            <person name="Kaul D."/>
            <person name="Muto C."/>
            <person name="Cheng S.J."/>
            <person name="Richter R.A."/>
            <person name="Bruno V.M."/>
            <person name="Liu G."/>
            <person name="Beyhan S."/>
            <person name="Sundermann A.J."/>
            <person name="Mounaud S."/>
            <person name="Pasculle A.W."/>
            <person name="Nierman W.C."/>
            <person name="Driscoll E."/>
            <person name="Cumbie R."/>
            <person name="Clancy C.J."/>
            <person name="Dupont C.L."/>
        </authorList>
    </citation>
    <scope>NUCLEOTIDE SEQUENCE</scope>
    <source>
        <strain evidence="1">GL11</strain>
    </source>
</reference>
<proteinExistence type="predicted"/>
<dbReference type="InterPro" id="IPR016039">
    <property type="entry name" value="Thiolase-like"/>
</dbReference>
<sequence length="160" mass="16903">MTLKDLRGAVAVAGVGHAGLGQAAGYTEMEILVQAAQRAVADAGLTMRDIDGICTASVAAPMWAMPVIEHLGIRPTFIDSTMLGGSSFVAHLMPALHALASGQCNAVLVCYGSTQRTSTLSRAEIGRVRKQFDPQPYETPYDPLSPLSSYALAAARHMHH</sequence>
<dbReference type="GO" id="GO:0016746">
    <property type="term" value="F:acyltransferase activity"/>
    <property type="evidence" value="ECO:0007669"/>
    <property type="project" value="InterPro"/>
</dbReference>
<dbReference type="PANTHER" id="PTHR42870">
    <property type="entry name" value="ACETYL-COA C-ACETYLTRANSFERASE"/>
    <property type="match status" value="1"/>
</dbReference>
<organism evidence="1 2">
    <name type="scientific">Rhizopus oryzae</name>
    <name type="common">Mucormycosis agent</name>
    <name type="synonym">Rhizopus arrhizus var. delemar</name>
    <dbReference type="NCBI Taxonomy" id="64495"/>
    <lineage>
        <taxon>Eukaryota</taxon>
        <taxon>Fungi</taxon>
        <taxon>Fungi incertae sedis</taxon>
        <taxon>Mucoromycota</taxon>
        <taxon>Mucoromycotina</taxon>
        <taxon>Mucoromycetes</taxon>
        <taxon>Mucorales</taxon>
        <taxon>Mucorineae</taxon>
        <taxon>Rhizopodaceae</taxon>
        <taxon>Rhizopus</taxon>
    </lineage>
</organism>
<dbReference type="Gene3D" id="3.40.47.10">
    <property type="match status" value="1"/>
</dbReference>
<dbReference type="AlphaFoldDB" id="A0A9P6WTU9"/>
<evidence type="ECO:0008006" key="3">
    <source>
        <dbReference type="Google" id="ProtNLM"/>
    </source>
</evidence>